<dbReference type="RefSeq" id="WP_093967443.1">
    <property type="nucleotide sequence ID" value="NZ_FXYE01000002.1"/>
</dbReference>
<sequence length="314" mass="34671">MPLVKINAVNDLPAPANGGDLKGVLADAFHRVPRTAPVIVLIHGFKFSPFQESRSPHEHILSLSPKPKNRRAISWPTELGFTDLHPNEGLCISFGWDASGHIWRACANAEHAGKALAQLTAIISQLRPGQRVDVMTHSLGARVTLSGMAQMPPRALRRVVLMTPAEMTSRARAALDTPAGQCAEFLNITSRENDLYDLMFEGLVAPHRPGDRALGQGGFSKRRNWLDLQIDHPDTLEGLARIGLHIAPPSRRVCHWSPYLRPGMFDLYRAFLREGMPLTALRNCVPEGSSRRWSRLLAPPRVNLPLPFVGKTPS</sequence>
<evidence type="ECO:0000313" key="2">
    <source>
        <dbReference type="Proteomes" id="UP000202922"/>
    </source>
</evidence>
<dbReference type="Gene3D" id="3.40.50.1820">
    <property type="entry name" value="alpha/beta hydrolase"/>
    <property type="match status" value="1"/>
</dbReference>
<dbReference type="Proteomes" id="UP000202922">
    <property type="component" value="Unassembled WGS sequence"/>
</dbReference>
<protein>
    <recommendedName>
        <fullName evidence="3">Alpha/beta hydrolase</fullName>
    </recommendedName>
</protein>
<dbReference type="InterPro" id="IPR029058">
    <property type="entry name" value="AB_hydrolase_fold"/>
</dbReference>
<evidence type="ECO:0000313" key="1">
    <source>
        <dbReference type="EMBL" id="SMX43321.1"/>
    </source>
</evidence>
<dbReference type="EMBL" id="FXYE01000002">
    <property type="protein sequence ID" value="SMX43321.1"/>
    <property type="molecule type" value="Genomic_DNA"/>
</dbReference>
<reference evidence="2" key="1">
    <citation type="submission" date="2017-05" db="EMBL/GenBank/DDBJ databases">
        <authorList>
            <person name="Rodrigo-Torres L."/>
            <person name="Arahal R. D."/>
            <person name="Lucena T."/>
        </authorList>
    </citation>
    <scope>NUCLEOTIDE SEQUENCE [LARGE SCALE GENOMIC DNA]</scope>
    <source>
        <strain evidence="2">CECT 8621</strain>
    </source>
</reference>
<proteinExistence type="predicted"/>
<accession>A0A238KKP0</accession>
<organism evidence="1 2">
    <name type="scientific">Actibacterium lipolyticum</name>
    <dbReference type="NCBI Taxonomy" id="1524263"/>
    <lineage>
        <taxon>Bacteria</taxon>
        <taxon>Pseudomonadati</taxon>
        <taxon>Pseudomonadota</taxon>
        <taxon>Alphaproteobacteria</taxon>
        <taxon>Rhodobacterales</taxon>
        <taxon>Roseobacteraceae</taxon>
        <taxon>Actibacterium</taxon>
    </lineage>
</organism>
<name>A0A238KKP0_9RHOB</name>
<gene>
    <name evidence="1" type="ORF">COL8621_02272</name>
</gene>
<dbReference type="InterPro" id="IPR010297">
    <property type="entry name" value="DUF900_hydrolase"/>
</dbReference>
<evidence type="ECO:0008006" key="3">
    <source>
        <dbReference type="Google" id="ProtNLM"/>
    </source>
</evidence>
<dbReference type="Pfam" id="PF05990">
    <property type="entry name" value="DUF900"/>
    <property type="match status" value="1"/>
</dbReference>
<dbReference type="SUPFAM" id="SSF53474">
    <property type="entry name" value="alpha/beta-Hydrolases"/>
    <property type="match status" value="1"/>
</dbReference>
<dbReference type="AlphaFoldDB" id="A0A238KKP0"/>
<keyword evidence="2" id="KW-1185">Reference proteome</keyword>
<dbReference type="OrthoDB" id="7303283at2"/>